<reference evidence="11" key="1">
    <citation type="submission" date="2020-06" db="EMBL/GenBank/DDBJ databases">
        <authorList>
            <person name="Li T."/>
            <person name="Hu X."/>
            <person name="Zhang T."/>
            <person name="Song X."/>
            <person name="Zhang H."/>
            <person name="Dai N."/>
            <person name="Sheng W."/>
            <person name="Hou X."/>
            <person name="Wei L."/>
        </authorList>
    </citation>
    <scope>NUCLEOTIDE SEQUENCE</scope>
    <source>
        <strain evidence="11">3651</strain>
        <tissue evidence="11">Leaf</tissue>
    </source>
</reference>
<dbReference type="InterPro" id="IPR032675">
    <property type="entry name" value="LRR_dom_sf"/>
</dbReference>
<gene>
    <name evidence="11" type="ORF">Salat_0905700</name>
</gene>
<dbReference type="Proteomes" id="UP001293254">
    <property type="component" value="Unassembled WGS sequence"/>
</dbReference>
<protein>
    <submittedName>
        <fullName evidence="11">Uncharacterized protein</fullName>
    </submittedName>
</protein>
<evidence type="ECO:0000256" key="5">
    <source>
        <dbReference type="ARBA" id="ARBA00022729"/>
    </source>
</evidence>
<keyword evidence="12" id="KW-1185">Reference proteome</keyword>
<evidence type="ECO:0000313" key="11">
    <source>
        <dbReference type="EMBL" id="KAK4431436.1"/>
    </source>
</evidence>
<evidence type="ECO:0000256" key="10">
    <source>
        <dbReference type="SAM" id="Phobius"/>
    </source>
</evidence>
<comment type="similarity">
    <text evidence="2">Belongs to the RLP family.</text>
</comment>
<comment type="caution">
    <text evidence="11">The sequence shown here is derived from an EMBL/GenBank/DDBJ whole genome shotgun (WGS) entry which is preliminary data.</text>
</comment>
<dbReference type="AlphaFoldDB" id="A0AAE2CR36"/>
<dbReference type="Pfam" id="PF00560">
    <property type="entry name" value="LRR_1"/>
    <property type="match status" value="2"/>
</dbReference>
<evidence type="ECO:0000256" key="2">
    <source>
        <dbReference type="ARBA" id="ARBA00009592"/>
    </source>
</evidence>
<accession>A0AAE2CR36</accession>
<dbReference type="EMBL" id="JACGWO010000003">
    <property type="protein sequence ID" value="KAK4431436.1"/>
    <property type="molecule type" value="Genomic_DNA"/>
</dbReference>
<proteinExistence type="inferred from homology"/>
<keyword evidence="5" id="KW-0732">Signal</keyword>
<keyword evidence="6" id="KW-0677">Repeat</keyword>
<evidence type="ECO:0000256" key="6">
    <source>
        <dbReference type="ARBA" id="ARBA00022737"/>
    </source>
</evidence>
<sequence>MWKGKEVKYTNHLGLVKLIDFSNNTLAGEIPSVITKLVGLVGLNVSANNLIGHIPVDVGELKSLNFLDFSRNHLNGGIPTSLGDLSHLGVLDLSFNNLSGRIPLNSQGLTFPESAYVGNPGLCGRPLNKSCPGDESYQDPNSGVDYSNVMNEGKFEDVKYITGGFYIALGIGFIVGFWGILGTILFNKRFRYAFFEQLYTIGDLVLVRIELNKARLQRHFHNQ</sequence>
<organism evidence="11 12">
    <name type="scientific">Sesamum alatum</name>
    <dbReference type="NCBI Taxonomy" id="300844"/>
    <lineage>
        <taxon>Eukaryota</taxon>
        <taxon>Viridiplantae</taxon>
        <taxon>Streptophyta</taxon>
        <taxon>Embryophyta</taxon>
        <taxon>Tracheophyta</taxon>
        <taxon>Spermatophyta</taxon>
        <taxon>Magnoliopsida</taxon>
        <taxon>eudicotyledons</taxon>
        <taxon>Gunneridae</taxon>
        <taxon>Pentapetalae</taxon>
        <taxon>asterids</taxon>
        <taxon>lamiids</taxon>
        <taxon>Lamiales</taxon>
        <taxon>Pedaliaceae</taxon>
        <taxon>Sesamum</taxon>
    </lineage>
</organism>
<keyword evidence="4 10" id="KW-0812">Transmembrane</keyword>
<dbReference type="InterPro" id="IPR001611">
    <property type="entry name" value="Leu-rich_rpt"/>
</dbReference>
<dbReference type="FunFam" id="3.80.10.10:FF:000111">
    <property type="entry name" value="LRR receptor-like serine/threonine-protein kinase ERECTA"/>
    <property type="match status" value="1"/>
</dbReference>
<evidence type="ECO:0000256" key="1">
    <source>
        <dbReference type="ARBA" id="ARBA00004479"/>
    </source>
</evidence>
<keyword evidence="7 10" id="KW-1133">Transmembrane helix</keyword>
<dbReference type="SUPFAM" id="SSF52058">
    <property type="entry name" value="L domain-like"/>
    <property type="match status" value="1"/>
</dbReference>
<evidence type="ECO:0000313" key="12">
    <source>
        <dbReference type="Proteomes" id="UP001293254"/>
    </source>
</evidence>
<evidence type="ECO:0000256" key="7">
    <source>
        <dbReference type="ARBA" id="ARBA00022989"/>
    </source>
</evidence>
<feature type="transmembrane region" description="Helical" evidence="10">
    <location>
        <begin position="164"/>
        <end position="186"/>
    </location>
</feature>
<dbReference type="PANTHER" id="PTHR48063">
    <property type="entry name" value="LRR RECEPTOR-LIKE KINASE"/>
    <property type="match status" value="1"/>
</dbReference>
<evidence type="ECO:0000256" key="3">
    <source>
        <dbReference type="ARBA" id="ARBA00022614"/>
    </source>
</evidence>
<dbReference type="Gene3D" id="3.80.10.10">
    <property type="entry name" value="Ribonuclease Inhibitor"/>
    <property type="match status" value="1"/>
</dbReference>
<reference evidence="11" key="2">
    <citation type="journal article" date="2024" name="Plant">
        <title>Genomic evolution and insights into agronomic trait innovations of Sesamum species.</title>
        <authorList>
            <person name="Miao H."/>
            <person name="Wang L."/>
            <person name="Qu L."/>
            <person name="Liu H."/>
            <person name="Sun Y."/>
            <person name="Le M."/>
            <person name="Wang Q."/>
            <person name="Wei S."/>
            <person name="Zheng Y."/>
            <person name="Lin W."/>
            <person name="Duan Y."/>
            <person name="Cao H."/>
            <person name="Xiong S."/>
            <person name="Wang X."/>
            <person name="Wei L."/>
            <person name="Li C."/>
            <person name="Ma Q."/>
            <person name="Ju M."/>
            <person name="Zhao R."/>
            <person name="Li G."/>
            <person name="Mu C."/>
            <person name="Tian Q."/>
            <person name="Mei H."/>
            <person name="Zhang T."/>
            <person name="Gao T."/>
            <person name="Zhang H."/>
        </authorList>
    </citation>
    <scope>NUCLEOTIDE SEQUENCE</scope>
    <source>
        <strain evidence="11">3651</strain>
    </source>
</reference>
<dbReference type="PANTHER" id="PTHR48063:SF101">
    <property type="entry name" value="LRR RECEPTOR-LIKE SERINE_THREONINE-PROTEIN KINASE FLS2"/>
    <property type="match status" value="1"/>
</dbReference>
<evidence type="ECO:0000256" key="4">
    <source>
        <dbReference type="ARBA" id="ARBA00022692"/>
    </source>
</evidence>
<dbReference type="GO" id="GO:0016020">
    <property type="term" value="C:membrane"/>
    <property type="evidence" value="ECO:0007669"/>
    <property type="project" value="UniProtKB-SubCell"/>
</dbReference>
<dbReference type="InterPro" id="IPR046956">
    <property type="entry name" value="RLP23-like"/>
</dbReference>
<evidence type="ECO:0000256" key="8">
    <source>
        <dbReference type="ARBA" id="ARBA00023136"/>
    </source>
</evidence>
<keyword evidence="9" id="KW-0325">Glycoprotein</keyword>
<name>A0AAE2CR36_9LAMI</name>
<keyword evidence="3" id="KW-0433">Leucine-rich repeat</keyword>
<keyword evidence="8 10" id="KW-0472">Membrane</keyword>
<comment type="subcellular location">
    <subcellularLocation>
        <location evidence="1">Membrane</location>
        <topology evidence="1">Single-pass type I membrane protein</topology>
    </subcellularLocation>
</comment>
<evidence type="ECO:0000256" key="9">
    <source>
        <dbReference type="ARBA" id="ARBA00023180"/>
    </source>
</evidence>